<evidence type="ECO:0000313" key="2">
    <source>
        <dbReference type="EMBL" id="KKM01167.1"/>
    </source>
</evidence>
<feature type="non-terminal residue" evidence="2">
    <location>
        <position position="1"/>
    </location>
</feature>
<protein>
    <submittedName>
        <fullName evidence="2">Uncharacterized protein</fullName>
    </submittedName>
</protein>
<feature type="coiled-coil region" evidence="1">
    <location>
        <begin position="7"/>
        <end position="34"/>
    </location>
</feature>
<gene>
    <name evidence="2" type="ORF">LCGC14_1797210</name>
</gene>
<name>A0A0F9HDE8_9ZZZZ</name>
<organism evidence="2">
    <name type="scientific">marine sediment metagenome</name>
    <dbReference type="NCBI Taxonomy" id="412755"/>
    <lineage>
        <taxon>unclassified sequences</taxon>
        <taxon>metagenomes</taxon>
        <taxon>ecological metagenomes</taxon>
    </lineage>
</organism>
<accession>A0A0F9HDE8</accession>
<dbReference type="EMBL" id="LAZR01017259">
    <property type="protein sequence ID" value="KKM01167.1"/>
    <property type="molecule type" value="Genomic_DNA"/>
</dbReference>
<keyword evidence="1" id="KW-0175">Coiled coil</keyword>
<proteinExistence type="predicted"/>
<dbReference type="AlphaFoldDB" id="A0A0F9HDE8"/>
<evidence type="ECO:0000256" key="1">
    <source>
        <dbReference type="SAM" id="Coils"/>
    </source>
</evidence>
<sequence>FLIRKKVIEMSENKEEIKEEIKKLRNELIEVFNSDHGKEWLKENKQRTINRYTNNKMHKW</sequence>
<reference evidence="2" key="1">
    <citation type="journal article" date="2015" name="Nature">
        <title>Complex archaea that bridge the gap between prokaryotes and eukaryotes.</title>
        <authorList>
            <person name="Spang A."/>
            <person name="Saw J.H."/>
            <person name="Jorgensen S.L."/>
            <person name="Zaremba-Niedzwiedzka K."/>
            <person name="Martijn J."/>
            <person name="Lind A.E."/>
            <person name="van Eijk R."/>
            <person name="Schleper C."/>
            <person name="Guy L."/>
            <person name="Ettema T.J."/>
        </authorList>
    </citation>
    <scope>NUCLEOTIDE SEQUENCE</scope>
</reference>
<comment type="caution">
    <text evidence="2">The sequence shown here is derived from an EMBL/GenBank/DDBJ whole genome shotgun (WGS) entry which is preliminary data.</text>
</comment>